<name>A0ABS6H8R6_9PROT</name>
<dbReference type="Pfam" id="PF01810">
    <property type="entry name" value="LysE"/>
    <property type="match status" value="1"/>
</dbReference>
<dbReference type="EMBL" id="JAERQM010000004">
    <property type="protein sequence ID" value="MBU8545070.1"/>
    <property type="molecule type" value="Genomic_DNA"/>
</dbReference>
<dbReference type="PANTHER" id="PTHR30086:SF21">
    <property type="entry name" value="TRANSPORT PROTEIN"/>
    <property type="match status" value="1"/>
</dbReference>
<feature type="transmembrane region" description="Helical" evidence="6">
    <location>
        <begin position="40"/>
        <end position="62"/>
    </location>
</feature>
<evidence type="ECO:0000256" key="6">
    <source>
        <dbReference type="SAM" id="Phobius"/>
    </source>
</evidence>
<keyword evidence="2" id="KW-1003">Cell membrane</keyword>
<keyword evidence="5 6" id="KW-0472">Membrane</keyword>
<feature type="transmembrane region" description="Helical" evidence="6">
    <location>
        <begin position="147"/>
        <end position="173"/>
    </location>
</feature>
<sequence length="206" mass="20897">MEHLIVLGGIAGVFLLACLSPGPVWVVITSTSIAVSRKAGVLTGLGVAAATMTWATVAMLGLGLLTQLAWLTIAIKLAGAAYLVWIGVQMIAGARRPAPAPGSLSGATHGGWAALRRGYLSSITNPKAAAFFGSIFVVMLPGDAPGWVHAAAVLLLAILSAGWHCGLALVFSLAPIQAAYRRAKAGIDTVVGAILIGLGLRLAASR</sequence>
<accession>A0ABS6H8R6</accession>
<proteinExistence type="predicted"/>
<evidence type="ECO:0000313" key="7">
    <source>
        <dbReference type="EMBL" id="MBU8545070.1"/>
    </source>
</evidence>
<comment type="subcellular location">
    <subcellularLocation>
        <location evidence="1">Cell membrane</location>
        <topology evidence="1">Multi-pass membrane protein</topology>
    </subcellularLocation>
</comment>
<feature type="transmembrane region" description="Helical" evidence="6">
    <location>
        <begin position="68"/>
        <end position="88"/>
    </location>
</feature>
<evidence type="ECO:0000256" key="4">
    <source>
        <dbReference type="ARBA" id="ARBA00022989"/>
    </source>
</evidence>
<evidence type="ECO:0000256" key="2">
    <source>
        <dbReference type="ARBA" id="ARBA00022475"/>
    </source>
</evidence>
<reference evidence="7 8" key="1">
    <citation type="submission" date="2021-01" db="EMBL/GenBank/DDBJ databases">
        <title>Roseomonas sp. nov, a bacterium isolated from an oil production mixture in Yumen Oilfield.</title>
        <authorList>
            <person name="Wu D."/>
        </authorList>
    </citation>
    <scope>NUCLEOTIDE SEQUENCE [LARGE SCALE GENOMIC DNA]</scope>
    <source>
        <strain evidence="7 8">ROY-5-3</strain>
    </source>
</reference>
<keyword evidence="8" id="KW-1185">Reference proteome</keyword>
<evidence type="ECO:0000256" key="1">
    <source>
        <dbReference type="ARBA" id="ARBA00004651"/>
    </source>
</evidence>
<evidence type="ECO:0000256" key="5">
    <source>
        <dbReference type="ARBA" id="ARBA00023136"/>
    </source>
</evidence>
<dbReference type="RefSeq" id="WP_216876831.1">
    <property type="nucleotide sequence ID" value="NZ_JAERQM010000004.1"/>
</dbReference>
<evidence type="ECO:0000313" key="8">
    <source>
        <dbReference type="Proteomes" id="UP000689967"/>
    </source>
</evidence>
<feature type="transmembrane region" description="Helical" evidence="6">
    <location>
        <begin position="124"/>
        <end position="141"/>
    </location>
</feature>
<gene>
    <name evidence="7" type="ORF">JJQ90_15225</name>
</gene>
<comment type="caution">
    <text evidence="7">The sequence shown here is derived from an EMBL/GenBank/DDBJ whole genome shotgun (WGS) entry which is preliminary data.</text>
</comment>
<keyword evidence="3 6" id="KW-0812">Transmembrane</keyword>
<dbReference type="PANTHER" id="PTHR30086">
    <property type="entry name" value="ARGININE EXPORTER PROTEIN ARGO"/>
    <property type="match status" value="1"/>
</dbReference>
<protein>
    <submittedName>
        <fullName evidence="7">LysE family transporter</fullName>
    </submittedName>
</protein>
<keyword evidence="4 6" id="KW-1133">Transmembrane helix</keyword>
<organism evidence="7 8">
    <name type="scientific">Falsiroseomonas oleicola</name>
    <dbReference type="NCBI Taxonomy" id="2801474"/>
    <lineage>
        <taxon>Bacteria</taxon>
        <taxon>Pseudomonadati</taxon>
        <taxon>Pseudomonadota</taxon>
        <taxon>Alphaproteobacteria</taxon>
        <taxon>Acetobacterales</taxon>
        <taxon>Roseomonadaceae</taxon>
        <taxon>Falsiroseomonas</taxon>
    </lineage>
</organism>
<dbReference type="InterPro" id="IPR001123">
    <property type="entry name" value="LeuE-type"/>
</dbReference>
<dbReference type="Proteomes" id="UP000689967">
    <property type="component" value="Unassembled WGS sequence"/>
</dbReference>
<feature type="transmembrane region" description="Helical" evidence="6">
    <location>
        <begin position="185"/>
        <end position="204"/>
    </location>
</feature>
<feature type="transmembrane region" description="Helical" evidence="6">
    <location>
        <begin position="6"/>
        <end position="28"/>
    </location>
</feature>
<evidence type="ECO:0000256" key="3">
    <source>
        <dbReference type="ARBA" id="ARBA00022692"/>
    </source>
</evidence>